<name>A0A1G5KCX5_9BACL</name>
<dbReference type="AlphaFoldDB" id="A0A1G5KCX5"/>
<accession>A0A1G5KCX5</accession>
<keyword evidence="4" id="KW-1185">Reference proteome</keyword>
<dbReference type="PROSITE" id="PS00455">
    <property type="entry name" value="AMP_BINDING"/>
    <property type="match status" value="1"/>
</dbReference>
<dbReference type="RefSeq" id="WP_090923307.1">
    <property type="nucleotide sequence ID" value="NZ_FMVM01000014.1"/>
</dbReference>
<dbReference type="PANTHER" id="PTHR43767:SF1">
    <property type="entry name" value="NONRIBOSOMAL PEPTIDE SYNTHASE PES1 (EUROFUNG)-RELATED"/>
    <property type="match status" value="1"/>
</dbReference>
<evidence type="ECO:0000313" key="3">
    <source>
        <dbReference type="EMBL" id="SCY98465.1"/>
    </source>
</evidence>
<dbReference type="Pfam" id="PF00501">
    <property type="entry name" value="AMP-binding"/>
    <property type="match status" value="1"/>
</dbReference>
<organism evidence="3 4">
    <name type="scientific">Paenibacillus polysaccharolyticus</name>
    <dbReference type="NCBI Taxonomy" id="582692"/>
    <lineage>
        <taxon>Bacteria</taxon>
        <taxon>Bacillati</taxon>
        <taxon>Bacillota</taxon>
        <taxon>Bacilli</taxon>
        <taxon>Bacillales</taxon>
        <taxon>Paenibacillaceae</taxon>
        <taxon>Paenibacillus</taxon>
    </lineage>
</organism>
<protein>
    <submittedName>
        <fullName evidence="3">Long-chain acyl-CoA synthetase</fullName>
    </submittedName>
</protein>
<dbReference type="PANTHER" id="PTHR43767">
    <property type="entry name" value="LONG-CHAIN-FATTY-ACID--COA LIGASE"/>
    <property type="match status" value="1"/>
</dbReference>
<dbReference type="Proteomes" id="UP000198538">
    <property type="component" value="Unassembled WGS sequence"/>
</dbReference>
<dbReference type="Gene3D" id="3.40.50.12780">
    <property type="entry name" value="N-terminal domain of ligase-like"/>
    <property type="match status" value="1"/>
</dbReference>
<dbReference type="InterPro" id="IPR020845">
    <property type="entry name" value="AMP-binding_CS"/>
</dbReference>
<sequence>MMTIIQRLFLEASNRQDHIILEDLKQQWTYGEVMTEAYLIALYIRKNFKLEPGSHVALYTNNEPLFIFAALGIQFCGYVLVPIPYSASNTEIENILNASDAKLVISKSAQPAHLNCDIPWVTAQDVSQEPMPSFESISLTNQSDPNQCAILLPTSGTTGKSKIVMLSHWNVLTNALAHGGKVGYTNQDSFLVTMPVHFSSTIVTQLISCMLYGTRIKLISLPLLPRTAFKLFQNKAVTAFSAVPTQLMHFVSDFHQTKNWGAFDSIECIVISGAATPAKLVDHLQTIFPHADIIQTYGLTEASPRVSMMERGERYLSCGTPINDVSIRLVDEEENEVEGAAIGEIWVKGPNVMLGYYKNPELTNATIVEGWLKTGDLGYWNESGCLILTGRKKNIIISGGINIYPEEIEDFLYGLKEVEEVMVVGVHDDLLGEVPIAFLKVFNECLIDIDALTRHCKLHLSSYKVPRQWRIIDNIPKTKTGKLDRASTKHLLLNEIY</sequence>
<evidence type="ECO:0000259" key="1">
    <source>
        <dbReference type="Pfam" id="PF00501"/>
    </source>
</evidence>
<dbReference type="Pfam" id="PF13193">
    <property type="entry name" value="AMP-binding_C"/>
    <property type="match status" value="1"/>
</dbReference>
<dbReference type="InterPro" id="IPR042099">
    <property type="entry name" value="ANL_N_sf"/>
</dbReference>
<dbReference type="InterPro" id="IPR000873">
    <property type="entry name" value="AMP-dep_synth/lig_dom"/>
</dbReference>
<dbReference type="InterPro" id="IPR050237">
    <property type="entry name" value="ATP-dep_AMP-bd_enzyme"/>
</dbReference>
<dbReference type="InterPro" id="IPR045851">
    <property type="entry name" value="AMP-bd_C_sf"/>
</dbReference>
<dbReference type="SUPFAM" id="SSF56801">
    <property type="entry name" value="Acetyl-CoA synthetase-like"/>
    <property type="match status" value="1"/>
</dbReference>
<dbReference type="InterPro" id="IPR025110">
    <property type="entry name" value="AMP-bd_C"/>
</dbReference>
<dbReference type="GO" id="GO:0016878">
    <property type="term" value="F:acid-thiol ligase activity"/>
    <property type="evidence" value="ECO:0007669"/>
    <property type="project" value="UniProtKB-ARBA"/>
</dbReference>
<dbReference type="EMBL" id="FMVM01000014">
    <property type="protein sequence ID" value="SCY98465.1"/>
    <property type="molecule type" value="Genomic_DNA"/>
</dbReference>
<dbReference type="STRING" id="582692.SAMN05720606_114118"/>
<evidence type="ECO:0000313" key="4">
    <source>
        <dbReference type="Proteomes" id="UP000198538"/>
    </source>
</evidence>
<dbReference type="Gene3D" id="3.30.300.30">
    <property type="match status" value="1"/>
</dbReference>
<feature type="domain" description="AMP-dependent synthetase/ligase" evidence="1">
    <location>
        <begin position="12"/>
        <end position="357"/>
    </location>
</feature>
<feature type="domain" description="AMP-binding enzyme C-terminal" evidence="2">
    <location>
        <begin position="407"/>
        <end position="482"/>
    </location>
</feature>
<gene>
    <name evidence="3" type="ORF">SAMN05720606_114118</name>
</gene>
<proteinExistence type="predicted"/>
<evidence type="ECO:0000259" key="2">
    <source>
        <dbReference type="Pfam" id="PF13193"/>
    </source>
</evidence>
<reference evidence="4" key="1">
    <citation type="submission" date="2016-10" db="EMBL/GenBank/DDBJ databases">
        <authorList>
            <person name="Varghese N."/>
            <person name="Submissions S."/>
        </authorList>
    </citation>
    <scope>NUCLEOTIDE SEQUENCE [LARGE SCALE GENOMIC DNA]</scope>
    <source>
        <strain evidence="4">BL9</strain>
    </source>
</reference>